<dbReference type="OrthoDB" id="3044119at2759"/>
<dbReference type="EMBL" id="NHYD01002212">
    <property type="protein sequence ID" value="PPQ87760.1"/>
    <property type="molecule type" value="Genomic_DNA"/>
</dbReference>
<dbReference type="InParanoid" id="A0A409XAK6"/>
<sequence length="204" mass="22361">MPNPETHTSAVPEGYALIPQSAQRKDGYLVPQFILPNLLLSLQAHREKRNMETTIAERKSSQVLNRPFVEIAEEHIKVPPNPDLSNEERLNIHAEVIATTTRLGASYKDAANRLYLAEVAKLKAVDLHKKGLANESERMQNALIEFERKYQDNVHTDTSAVAGDVGIGGSDTARSGQNATGAPECDNSGKGKSKGKGKARMVYE</sequence>
<organism evidence="2 3">
    <name type="scientific">Psilocybe cyanescens</name>
    <dbReference type="NCBI Taxonomy" id="93625"/>
    <lineage>
        <taxon>Eukaryota</taxon>
        <taxon>Fungi</taxon>
        <taxon>Dikarya</taxon>
        <taxon>Basidiomycota</taxon>
        <taxon>Agaricomycotina</taxon>
        <taxon>Agaricomycetes</taxon>
        <taxon>Agaricomycetidae</taxon>
        <taxon>Agaricales</taxon>
        <taxon>Agaricineae</taxon>
        <taxon>Strophariaceae</taxon>
        <taxon>Psilocybe</taxon>
    </lineage>
</organism>
<feature type="compositionally biased region" description="Basic residues" evidence="1">
    <location>
        <begin position="191"/>
        <end position="204"/>
    </location>
</feature>
<name>A0A409XAK6_PSICY</name>
<proteinExistence type="predicted"/>
<reference evidence="2 3" key="1">
    <citation type="journal article" date="2018" name="Evol. Lett.">
        <title>Horizontal gene cluster transfer increased hallucinogenic mushroom diversity.</title>
        <authorList>
            <person name="Reynolds H.T."/>
            <person name="Vijayakumar V."/>
            <person name="Gluck-Thaler E."/>
            <person name="Korotkin H.B."/>
            <person name="Matheny P.B."/>
            <person name="Slot J.C."/>
        </authorList>
    </citation>
    <scope>NUCLEOTIDE SEQUENCE [LARGE SCALE GENOMIC DNA]</scope>
    <source>
        <strain evidence="2 3">2631</strain>
    </source>
</reference>
<accession>A0A409XAK6</accession>
<protein>
    <submittedName>
        <fullName evidence="2">Uncharacterized protein</fullName>
    </submittedName>
</protein>
<evidence type="ECO:0000256" key="1">
    <source>
        <dbReference type="SAM" id="MobiDB-lite"/>
    </source>
</evidence>
<feature type="region of interest" description="Disordered" evidence="1">
    <location>
        <begin position="161"/>
        <end position="204"/>
    </location>
</feature>
<evidence type="ECO:0000313" key="2">
    <source>
        <dbReference type="EMBL" id="PPQ87760.1"/>
    </source>
</evidence>
<comment type="caution">
    <text evidence="2">The sequence shown here is derived from an EMBL/GenBank/DDBJ whole genome shotgun (WGS) entry which is preliminary data.</text>
</comment>
<dbReference type="Proteomes" id="UP000283269">
    <property type="component" value="Unassembled WGS sequence"/>
</dbReference>
<gene>
    <name evidence="2" type="ORF">CVT25_015004</name>
</gene>
<keyword evidence="3" id="KW-1185">Reference proteome</keyword>
<dbReference type="AlphaFoldDB" id="A0A409XAK6"/>
<evidence type="ECO:0000313" key="3">
    <source>
        <dbReference type="Proteomes" id="UP000283269"/>
    </source>
</evidence>